<organism evidence="1 2">
    <name type="scientific">Steinernema carpocapsae</name>
    <name type="common">Entomopathogenic nematode</name>
    <dbReference type="NCBI Taxonomy" id="34508"/>
    <lineage>
        <taxon>Eukaryota</taxon>
        <taxon>Metazoa</taxon>
        <taxon>Ecdysozoa</taxon>
        <taxon>Nematoda</taxon>
        <taxon>Chromadorea</taxon>
        <taxon>Rhabditida</taxon>
        <taxon>Tylenchina</taxon>
        <taxon>Panagrolaimomorpha</taxon>
        <taxon>Strongyloidoidea</taxon>
        <taxon>Steinernematidae</taxon>
        <taxon>Steinernema</taxon>
    </lineage>
</organism>
<evidence type="ECO:0000313" key="2">
    <source>
        <dbReference type="Proteomes" id="UP000298663"/>
    </source>
</evidence>
<dbReference type="AlphaFoldDB" id="A0A4U5PGR3"/>
<proteinExistence type="predicted"/>
<reference evidence="1 2" key="1">
    <citation type="journal article" date="2015" name="Genome Biol.">
        <title>Comparative genomics of Steinernema reveals deeply conserved gene regulatory networks.</title>
        <authorList>
            <person name="Dillman A.R."/>
            <person name="Macchietto M."/>
            <person name="Porter C.F."/>
            <person name="Rogers A."/>
            <person name="Williams B."/>
            <person name="Antoshechkin I."/>
            <person name="Lee M.M."/>
            <person name="Goodwin Z."/>
            <person name="Lu X."/>
            <person name="Lewis E.E."/>
            <person name="Goodrich-Blair H."/>
            <person name="Stock S.P."/>
            <person name="Adams B.J."/>
            <person name="Sternberg P.W."/>
            <person name="Mortazavi A."/>
        </authorList>
    </citation>
    <scope>NUCLEOTIDE SEQUENCE [LARGE SCALE GENOMIC DNA]</scope>
    <source>
        <strain evidence="1 2">ALL</strain>
    </source>
</reference>
<dbReference type="Proteomes" id="UP000298663">
    <property type="component" value="Unassembled WGS sequence"/>
</dbReference>
<name>A0A4U5PGR3_STECR</name>
<keyword evidence="2" id="KW-1185">Reference proteome</keyword>
<reference evidence="1 2" key="2">
    <citation type="journal article" date="2019" name="G3 (Bethesda)">
        <title>Hybrid Assembly of the Genome of the Entomopathogenic Nematode Steinernema carpocapsae Identifies the X-Chromosome.</title>
        <authorList>
            <person name="Serra L."/>
            <person name="Macchietto M."/>
            <person name="Macias-Munoz A."/>
            <person name="McGill C.J."/>
            <person name="Rodriguez I.M."/>
            <person name="Rodriguez B."/>
            <person name="Murad R."/>
            <person name="Mortazavi A."/>
        </authorList>
    </citation>
    <scope>NUCLEOTIDE SEQUENCE [LARGE SCALE GENOMIC DNA]</scope>
    <source>
        <strain evidence="1 2">ALL</strain>
    </source>
</reference>
<accession>A0A4U5PGR3</accession>
<comment type="caution">
    <text evidence="1">The sequence shown here is derived from an EMBL/GenBank/DDBJ whole genome shotgun (WGS) entry which is preliminary data.</text>
</comment>
<gene>
    <name evidence="1" type="ORF">L596_009646</name>
</gene>
<sequence length="93" mass="11035">MIDLHELNVRFHQIVVVRDIVRYARNRVEDAESLPKVLKEGVLKVVRGKYGRGNWPYNFRGNLLELQWRLYRRYLGCPGQDSTKKLRALRLLA</sequence>
<dbReference type="EMBL" id="AZBU02000002">
    <property type="protein sequence ID" value="TKR95481.1"/>
    <property type="molecule type" value="Genomic_DNA"/>
</dbReference>
<protein>
    <submittedName>
        <fullName evidence="1">Uncharacterized protein</fullName>
    </submittedName>
</protein>
<evidence type="ECO:0000313" key="1">
    <source>
        <dbReference type="EMBL" id="TKR95481.1"/>
    </source>
</evidence>